<gene>
    <name evidence="1" type="ordered locus">Sterm_1897</name>
</gene>
<reference evidence="2" key="1">
    <citation type="submission" date="2009-09" db="EMBL/GenBank/DDBJ databases">
        <title>The complete chromosome of Sebaldella termitidis ATCC 33386.</title>
        <authorList>
            <consortium name="US DOE Joint Genome Institute (JGI-PGF)"/>
            <person name="Lucas S."/>
            <person name="Copeland A."/>
            <person name="Lapidus A."/>
            <person name="Glavina del Rio T."/>
            <person name="Dalin E."/>
            <person name="Tice H."/>
            <person name="Bruce D."/>
            <person name="Goodwin L."/>
            <person name="Pitluck S."/>
            <person name="Kyrpides N."/>
            <person name="Mavromatis K."/>
            <person name="Ivanova N."/>
            <person name="Mikhailova N."/>
            <person name="Sims D."/>
            <person name="Meincke L."/>
            <person name="Brettin T."/>
            <person name="Detter J.C."/>
            <person name="Han C."/>
            <person name="Larimer F."/>
            <person name="Land M."/>
            <person name="Hauser L."/>
            <person name="Markowitz V."/>
            <person name="Cheng J.F."/>
            <person name="Hugenholtz P."/>
            <person name="Woyke T."/>
            <person name="Wu D."/>
            <person name="Eisen J.A."/>
        </authorList>
    </citation>
    <scope>NUCLEOTIDE SEQUENCE [LARGE SCALE GENOMIC DNA]</scope>
    <source>
        <strain evidence="2">ATCC 33386 / NCTC 11300</strain>
    </source>
</reference>
<evidence type="ECO:0000313" key="1">
    <source>
        <dbReference type="EMBL" id="ACZ08754.1"/>
    </source>
</evidence>
<dbReference type="AlphaFoldDB" id="D1AJ66"/>
<dbReference type="RefSeq" id="WP_012861348.1">
    <property type="nucleotide sequence ID" value="NC_013517.1"/>
</dbReference>
<name>D1AJ66_SEBTE</name>
<protein>
    <recommendedName>
        <fullName evidence="3">Knr4/Smi1-like domain-containing protein</fullName>
    </recommendedName>
</protein>
<organism evidence="1 2">
    <name type="scientific">Sebaldella termitidis (strain ATCC 33386 / NCTC 11300)</name>
    <dbReference type="NCBI Taxonomy" id="526218"/>
    <lineage>
        <taxon>Bacteria</taxon>
        <taxon>Fusobacteriati</taxon>
        <taxon>Fusobacteriota</taxon>
        <taxon>Fusobacteriia</taxon>
        <taxon>Fusobacteriales</taxon>
        <taxon>Leptotrichiaceae</taxon>
        <taxon>Sebaldella</taxon>
    </lineage>
</organism>
<evidence type="ECO:0008006" key="3">
    <source>
        <dbReference type="Google" id="ProtNLM"/>
    </source>
</evidence>
<evidence type="ECO:0000313" key="2">
    <source>
        <dbReference type="Proteomes" id="UP000000845"/>
    </source>
</evidence>
<reference evidence="1 2" key="2">
    <citation type="journal article" date="2010" name="Stand. Genomic Sci.">
        <title>Complete genome sequence of Sebaldella termitidis type strain (NCTC 11300).</title>
        <authorList>
            <person name="Harmon-Smith M."/>
            <person name="Celia L."/>
            <person name="Chertkov O."/>
            <person name="Lapidus A."/>
            <person name="Copeland A."/>
            <person name="Glavina Del Rio T."/>
            <person name="Nolan M."/>
            <person name="Lucas S."/>
            <person name="Tice H."/>
            <person name="Cheng J.F."/>
            <person name="Han C."/>
            <person name="Detter J.C."/>
            <person name="Bruce D."/>
            <person name="Goodwin L."/>
            <person name="Pitluck S."/>
            <person name="Pati A."/>
            <person name="Liolios K."/>
            <person name="Ivanova N."/>
            <person name="Mavromatis K."/>
            <person name="Mikhailova N."/>
            <person name="Chen A."/>
            <person name="Palaniappan K."/>
            <person name="Land M."/>
            <person name="Hauser L."/>
            <person name="Chang Y.J."/>
            <person name="Jeffries C.D."/>
            <person name="Brettin T."/>
            <person name="Goker M."/>
            <person name="Beck B."/>
            <person name="Bristow J."/>
            <person name="Eisen J.A."/>
            <person name="Markowitz V."/>
            <person name="Hugenholtz P."/>
            <person name="Kyrpides N.C."/>
            <person name="Klenk H.P."/>
            <person name="Chen F."/>
        </authorList>
    </citation>
    <scope>NUCLEOTIDE SEQUENCE [LARGE SCALE GENOMIC DNA]</scope>
    <source>
        <strain evidence="2">ATCC 33386 / NCTC 11300</strain>
    </source>
</reference>
<dbReference type="KEGG" id="str:Sterm_1897"/>
<dbReference type="eggNOG" id="ENOG502ZIV6">
    <property type="taxonomic scope" value="Bacteria"/>
</dbReference>
<accession>D1AJ66</accession>
<dbReference type="HOGENOM" id="CLU_110235_0_0_0"/>
<sequence length="213" mass="24565">MEYIDIIKELFAVSCPKGYTAEEISAVRKLYGGIPLFLEQFYLELGQSDELLYLQDELILPGKYPVFLDYEYMIFFNENQGVCQAGIVKSDVKMENPPVYVGYDNKNWVKTAETLSDFLTAMYGYQASLCLEYSSEAFYWVSDQEIQLIEQSFSKRQEGLSNWLNFRVDLYEKGEGRIALMHTGGDVQMMYAANNEKDFKKIQAVLENIGEII</sequence>
<dbReference type="Proteomes" id="UP000000845">
    <property type="component" value="Chromosome"/>
</dbReference>
<proteinExistence type="predicted"/>
<keyword evidence="2" id="KW-1185">Reference proteome</keyword>
<dbReference type="EMBL" id="CP001739">
    <property type="protein sequence ID" value="ACZ08754.1"/>
    <property type="molecule type" value="Genomic_DNA"/>
</dbReference>
<dbReference type="STRING" id="526218.Sterm_1897"/>